<dbReference type="Gene3D" id="2.70.50.70">
    <property type="match status" value="1"/>
</dbReference>
<organism evidence="2 3">
    <name type="scientific">Entomortierella parvispora</name>
    <dbReference type="NCBI Taxonomy" id="205924"/>
    <lineage>
        <taxon>Eukaryota</taxon>
        <taxon>Fungi</taxon>
        <taxon>Fungi incertae sedis</taxon>
        <taxon>Mucoromycota</taxon>
        <taxon>Mortierellomycotina</taxon>
        <taxon>Mortierellomycetes</taxon>
        <taxon>Mortierellales</taxon>
        <taxon>Mortierellaceae</taxon>
        <taxon>Entomortierella</taxon>
    </lineage>
</organism>
<sequence length="247" mass="26663">MKFTTIASSLALAFLSVTSAHMAISNPPGQAGPWSTDPQDNVHAWIGYEGKPFPCGGYKKGPVTTYKAGEVIPVRFWNFEVTDYTKFPPPAGLSQARHGGGACEFSLSYDGGKTFHVIGQYTKTCPDLYYEWPVTIPANAPACTDSDMCLFAFSWTAYNVDQFYHHCANVMIEAADNTEQKNLPELTMTVVDVAQLGEKVDMHAAGDTLNTKSTGPNKTEQALNENGYFFCGGGAGKHGLDLGLALP</sequence>
<feature type="signal peptide" evidence="1">
    <location>
        <begin position="1"/>
        <end position="20"/>
    </location>
</feature>
<dbReference type="PANTHER" id="PTHR36182:SF1">
    <property type="entry name" value="PROTEIN, PUTATIVE (AFU_ORTHOLOGUE AFUA_6G10930)-RELATED"/>
    <property type="match status" value="1"/>
</dbReference>
<dbReference type="AlphaFoldDB" id="A0A9P3HE07"/>
<comment type="caution">
    <text evidence="2">The sequence shown here is derived from an EMBL/GenBank/DDBJ whole genome shotgun (WGS) entry which is preliminary data.</text>
</comment>
<evidence type="ECO:0000313" key="2">
    <source>
        <dbReference type="EMBL" id="GJJ74613.1"/>
    </source>
</evidence>
<proteinExistence type="predicted"/>
<dbReference type="Proteomes" id="UP000827284">
    <property type="component" value="Unassembled WGS sequence"/>
</dbReference>
<gene>
    <name evidence="2" type="ORF">EMPS_06971</name>
</gene>
<protein>
    <recommendedName>
        <fullName evidence="4">Chitin-binding type-4 domain-containing protein</fullName>
    </recommendedName>
</protein>
<dbReference type="OrthoDB" id="2342176at2759"/>
<keyword evidence="3" id="KW-1185">Reference proteome</keyword>
<dbReference type="EMBL" id="BQFW01000009">
    <property type="protein sequence ID" value="GJJ74613.1"/>
    <property type="molecule type" value="Genomic_DNA"/>
</dbReference>
<feature type="chain" id="PRO_5040363576" description="Chitin-binding type-4 domain-containing protein" evidence="1">
    <location>
        <begin position="21"/>
        <end position="247"/>
    </location>
</feature>
<evidence type="ECO:0000256" key="1">
    <source>
        <dbReference type="SAM" id="SignalP"/>
    </source>
</evidence>
<reference evidence="2" key="1">
    <citation type="submission" date="2021-11" db="EMBL/GenBank/DDBJ databases">
        <authorList>
            <person name="Herlambang A."/>
            <person name="Guo Y."/>
            <person name="Takashima Y."/>
            <person name="Nishizawa T."/>
        </authorList>
    </citation>
    <scope>NUCLEOTIDE SEQUENCE</scope>
    <source>
        <strain evidence="2">E1425</strain>
    </source>
</reference>
<reference evidence="2" key="2">
    <citation type="journal article" date="2022" name="Microbiol. Resour. Announc.">
        <title>Whole-Genome Sequence of Entomortierella parvispora E1425, a Mucoromycotan Fungus Associated with Burkholderiaceae-Related Endosymbiotic Bacteria.</title>
        <authorList>
            <person name="Herlambang A."/>
            <person name="Guo Y."/>
            <person name="Takashima Y."/>
            <person name="Narisawa K."/>
            <person name="Ohta H."/>
            <person name="Nishizawa T."/>
        </authorList>
    </citation>
    <scope>NUCLEOTIDE SEQUENCE</scope>
    <source>
        <strain evidence="2">E1425</strain>
    </source>
</reference>
<keyword evidence="1" id="KW-0732">Signal</keyword>
<evidence type="ECO:0008006" key="4">
    <source>
        <dbReference type="Google" id="ProtNLM"/>
    </source>
</evidence>
<accession>A0A9P3HE07</accession>
<dbReference type="PANTHER" id="PTHR36182">
    <property type="entry name" value="PROTEIN, PUTATIVE (AFU_ORTHOLOGUE AFUA_6G10930)-RELATED"/>
    <property type="match status" value="1"/>
</dbReference>
<name>A0A9P3HE07_9FUNG</name>
<evidence type="ECO:0000313" key="3">
    <source>
        <dbReference type="Proteomes" id="UP000827284"/>
    </source>
</evidence>